<keyword evidence="1" id="KW-1133">Transmembrane helix</keyword>
<sequence length="1032" mass="115699">MTVTAALDDDSVERRNRKDRRIAIALYVVGMLVLFATLAGFLFDQYQRDMQAARERTAARADLVAEWVAGIFSVSEAALTGMTEVLEPPQRQRLFGEPLVVEQAEEFLARRRESLGLIDKVSLIDEGGRVVASSSPLHPPGFDMSGLPFFRLMQAQPSREALVTPLLWSALERRQVVVLLRRLAGGGTVMIQLDPAVFGQTLDDLSLTRGESIAIIDTGMRLVARRPGVGEAGAEEEAGGVLGRRIEEPLTQAFIQSGEARTHLRTASPLDGSDRLYTMRRLDDLPFVVVVGEGLDVLLSDWSYRLWVRVMVGLLVMGLGGLVLRHYLNRLRLEEEMRRQARERELARRDARSREARLQALVSSIQDIIFVFDAEGRFTYVHAADPAELMADAASFLQRHYREVLPAPMARQLDEAFETLRRGDGPVEYDYTLHLHGEPRQFHSVLSPLREPGETRGDGAGGALALVRDVTDERATEAQLRIAATAFETHLGMLITDGNSRILKVNETFTRITGYSEAEVLGRNPRLLSSGLHDGAFYRRLWRSVLSSGSWQGEVWNRRKNGEVFPEWLTLSAVRDTEGKPTHFVATFSDLTERKAAEEEIHQLAFFDPLTGLPNRRLMLDRLEMTLKDSYRSGQIGALIFVDLDHFKQVNDTLGHHAGDQLLREVAHRYEEALRETDTLARLGGDEFAVLLHDLGHEPDAVAVIAERVANKLLAVMQTPIRLGEEWVNVSASLGITLFRDHETTLDEIMQQADMALFQAKAAGRNTLAFFDPDMQVRLQARARLEADLRQALPKGELRLYYQPQVDARGRPVGVEALLRWMHPVRGQVSPGEFIPLAEENRLIVAIGYWVLEQACRQLAAWAADPARSALSLSVNVSPRQFREPDFVERVLECLETTGAPANRLKLEVTESLFLEGREEARERMLRLREYGVRFSLDDFGTGYSSLAYLKRLPLDQLKIDQSFVCDLLEDEASGAIVASTIALAQRLRLEVVAEGVENEAQRDWLLAHGCRTFQGYLFARPAPLEALELDA</sequence>
<dbReference type="InterPro" id="IPR001610">
    <property type="entry name" value="PAC"/>
</dbReference>
<feature type="domain" description="PAS" evidence="2">
    <location>
        <begin position="354"/>
        <end position="384"/>
    </location>
</feature>
<evidence type="ECO:0000259" key="5">
    <source>
        <dbReference type="PROSITE" id="PS50887"/>
    </source>
</evidence>
<feature type="transmembrane region" description="Helical" evidence="1">
    <location>
        <begin position="24"/>
        <end position="43"/>
    </location>
</feature>
<proteinExistence type="predicted"/>
<dbReference type="PROSITE" id="PS50883">
    <property type="entry name" value="EAL"/>
    <property type="match status" value="1"/>
</dbReference>
<dbReference type="CDD" id="cd01949">
    <property type="entry name" value="GGDEF"/>
    <property type="match status" value="1"/>
</dbReference>
<comment type="caution">
    <text evidence="6">The sequence shown here is derived from an EMBL/GenBank/DDBJ whole genome shotgun (WGS) entry which is preliminary data.</text>
</comment>
<feature type="domain" description="EAL" evidence="4">
    <location>
        <begin position="782"/>
        <end position="1032"/>
    </location>
</feature>
<dbReference type="Gene3D" id="3.30.70.270">
    <property type="match status" value="1"/>
</dbReference>
<feature type="domain" description="PAS" evidence="2">
    <location>
        <begin position="476"/>
        <end position="524"/>
    </location>
</feature>
<dbReference type="SUPFAM" id="SSF55785">
    <property type="entry name" value="PYP-like sensor domain (PAS domain)"/>
    <property type="match status" value="2"/>
</dbReference>
<dbReference type="InterPro" id="IPR052155">
    <property type="entry name" value="Biofilm_reg_signaling"/>
</dbReference>
<dbReference type="CDD" id="cd01948">
    <property type="entry name" value="EAL"/>
    <property type="match status" value="1"/>
</dbReference>
<dbReference type="InterPro" id="IPR000160">
    <property type="entry name" value="GGDEF_dom"/>
</dbReference>
<dbReference type="PROSITE" id="PS50113">
    <property type="entry name" value="PAC"/>
    <property type="match status" value="1"/>
</dbReference>
<dbReference type="RefSeq" id="WP_309637144.1">
    <property type="nucleotide sequence ID" value="NZ_JARWAL010000010.1"/>
</dbReference>
<dbReference type="InterPro" id="IPR035919">
    <property type="entry name" value="EAL_sf"/>
</dbReference>
<dbReference type="NCBIfam" id="TIGR00229">
    <property type="entry name" value="sensory_box"/>
    <property type="match status" value="2"/>
</dbReference>
<dbReference type="Gene3D" id="3.20.20.450">
    <property type="entry name" value="EAL domain"/>
    <property type="match status" value="1"/>
</dbReference>
<dbReference type="CDD" id="cd12915">
    <property type="entry name" value="PDC2_DGC_like"/>
    <property type="match status" value="1"/>
</dbReference>
<dbReference type="Pfam" id="PF08448">
    <property type="entry name" value="PAS_4"/>
    <property type="match status" value="1"/>
</dbReference>
<dbReference type="InterPro" id="IPR001633">
    <property type="entry name" value="EAL_dom"/>
</dbReference>
<dbReference type="SUPFAM" id="SSF55073">
    <property type="entry name" value="Nucleotide cyclase"/>
    <property type="match status" value="1"/>
</dbReference>
<dbReference type="InterPro" id="IPR013656">
    <property type="entry name" value="PAS_4"/>
</dbReference>
<accession>A0ABU1GNK8</accession>
<dbReference type="NCBIfam" id="TIGR00254">
    <property type="entry name" value="GGDEF"/>
    <property type="match status" value="1"/>
</dbReference>
<protein>
    <submittedName>
        <fullName evidence="6">EAL domain-containing protein</fullName>
    </submittedName>
</protein>
<organism evidence="6 7">
    <name type="scientific">Halomonas mongoliensis</name>
    <dbReference type="NCBI Taxonomy" id="321265"/>
    <lineage>
        <taxon>Bacteria</taxon>
        <taxon>Pseudomonadati</taxon>
        <taxon>Pseudomonadota</taxon>
        <taxon>Gammaproteobacteria</taxon>
        <taxon>Oceanospirillales</taxon>
        <taxon>Halomonadaceae</taxon>
        <taxon>Halomonas</taxon>
    </lineage>
</organism>
<evidence type="ECO:0000259" key="4">
    <source>
        <dbReference type="PROSITE" id="PS50883"/>
    </source>
</evidence>
<dbReference type="Pfam" id="PF00990">
    <property type="entry name" value="GGDEF"/>
    <property type="match status" value="1"/>
</dbReference>
<dbReference type="PANTHER" id="PTHR44757:SF2">
    <property type="entry name" value="BIOFILM ARCHITECTURE MAINTENANCE PROTEIN MBAA"/>
    <property type="match status" value="1"/>
</dbReference>
<dbReference type="SMART" id="SM00086">
    <property type="entry name" value="PAC"/>
    <property type="match status" value="1"/>
</dbReference>
<dbReference type="EMBL" id="JARWAL010000010">
    <property type="protein sequence ID" value="MDR5893574.1"/>
    <property type="molecule type" value="Genomic_DNA"/>
</dbReference>
<dbReference type="Pfam" id="PF13426">
    <property type="entry name" value="PAS_9"/>
    <property type="match status" value="1"/>
</dbReference>
<keyword evidence="7" id="KW-1185">Reference proteome</keyword>
<dbReference type="PROSITE" id="PS50887">
    <property type="entry name" value="GGDEF"/>
    <property type="match status" value="1"/>
</dbReference>
<evidence type="ECO:0000259" key="3">
    <source>
        <dbReference type="PROSITE" id="PS50113"/>
    </source>
</evidence>
<keyword evidence="1" id="KW-0812">Transmembrane</keyword>
<dbReference type="Pfam" id="PF00563">
    <property type="entry name" value="EAL"/>
    <property type="match status" value="1"/>
</dbReference>
<evidence type="ECO:0000313" key="7">
    <source>
        <dbReference type="Proteomes" id="UP001252270"/>
    </source>
</evidence>
<dbReference type="CDD" id="cd12914">
    <property type="entry name" value="PDC1_DGC_like"/>
    <property type="match status" value="1"/>
</dbReference>
<dbReference type="Proteomes" id="UP001252270">
    <property type="component" value="Unassembled WGS sequence"/>
</dbReference>
<dbReference type="SMART" id="SM00052">
    <property type="entry name" value="EAL"/>
    <property type="match status" value="1"/>
</dbReference>
<dbReference type="SMART" id="SM00091">
    <property type="entry name" value="PAS"/>
    <property type="match status" value="2"/>
</dbReference>
<dbReference type="InterPro" id="IPR000014">
    <property type="entry name" value="PAS"/>
</dbReference>
<reference evidence="6 7" key="1">
    <citation type="submission" date="2023-04" db="EMBL/GenBank/DDBJ databases">
        <title>A long-awaited taxogenomic arrangement of the family Halomonadaceae.</title>
        <authorList>
            <person name="De La Haba R."/>
            <person name="Chuvochina M."/>
            <person name="Wittouck S."/>
            <person name="Arahal D.R."/>
            <person name="Sanchez-Porro C."/>
            <person name="Hugenholtz P."/>
            <person name="Ventosa A."/>
        </authorList>
    </citation>
    <scope>NUCLEOTIDE SEQUENCE [LARGE SCALE GENOMIC DNA]</scope>
    <source>
        <strain evidence="6 7">DSM 17332</strain>
    </source>
</reference>
<dbReference type="InterPro" id="IPR043128">
    <property type="entry name" value="Rev_trsase/Diguanyl_cyclase"/>
</dbReference>
<feature type="domain" description="PAC" evidence="3">
    <location>
        <begin position="551"/>
        <end position="603"/>
    </location>
</feature>
<dbReference type="InterPro" id="IPR029787">
    <property type="entry name" value="Nucleotide_cyclase"/>
</dbReference>
<dbReference type="InterPro" id="IPR035965">
    <property type="entry name" value="PAS-like_dom_sf"/>
</dbReference>
<dbReference type="InterPro" id="IPR000700">
    <property type="entry name" value="PAS-assoc_C"/>
</dbReference>
<gene>
    <name evidence="6" type="ORF">QC820_12200</name>
</gene>
<dbReference type="SUPFAM" id="SSF141868">
    <property type="entry name" value="EAL domain-like"/>
    <property type="match status" value="1"/>
</dbReference>
<feature type="domain" description="GGDEF" evidence="5">
    <location>
        <begin position="635"/>
        <end position="773"/>
    </location>
</feature>
<dbReference type="Gene3D" id="3.30.450.20">
    <property type="entry name" value="PAS domain"/>
    <property type="match status" value="4"/>
</dbReference>
<name>A0ABU1GNK8_9GAMM</name>
<dbReference type="PROSITE" id="PS50112">
    <property type="entry name" value="PAS"/>
    <property type="match status" value="2"/>
</dbReference>
<keyword evidence="1" id="KW-0472">Membrane</keyword>
<evidence type="ECO:0000313" key="6">
    <source>
        <dbReference type="EMBL" id="MDR5893574.1"/>
    </source>
</evidence>
<dbReference type="PANTHER" id="PTHR44757">
    <property type="entry name" value="DIGUANYLATE CYCLASE DGCP"/>
    <property type="match status" value="1"/>
</dbReference>
<evidence type="ECO:0000256" key="1">
    <source>
        <dbReference type="SAM" id="Phobius"/>
    </source>
</evidence>
<dbReference type="SMART" id="SM00267">
    <property type="entry name" value="GGDEF"/>
    <property type="match status" value="1"/>
</dbReference>
<evidence type="ECO:0000259" key="2">
    <source>
        <dbReference type="PROSITE" id="PS50112"/>
    </source>
</evidence>
<dbReference type="CDD" id="cd00130">
    <property type="entry name" value="PAS"/>
    <property type="match status" value="1"/>
</dbReference>